<evidence type="ECO:0000256" key="6">
    <source>
        <dbReference type="RuleBase" id="RU003376"/>
    </source>
</evidence>
<protein>
    <submittedName>
        <fullName evidence="9">Cytochrome c oxidase subunit 3</fullName>
    </submittedName>
</protein>
<keyword evidence="10" id="KW-1185">Reference proteome</keyword>
<keyword evidence="4 7" id="KW-1133">Transmembrane helix</keyword>
<feature type="transmembrane region" description="Helical" evidence="7">
    <location>
        <begin position="129"/>
        <end position="153"/>
    </location>
</feature>
<proteinExistence type="inferred from homology"/>
<evidence type="ECO:0000256" key="5">
    <source>
        <dbReference type="ARBA" id="ARBA00023136"/>
    </source>
</evidence>
<evidence type="ECO:0000313" key="9">
    <source>
        <dbReference type="EMBL" id="MDN3687189.1"/>
    </source>
</evidence>
<dbReference type="Pfam" id="PF00510">
    <property type="entry name" value="COX3"/>
    <property type="match status" value="1"/>
</dbReference>
<accession>A0ABT8C353</accession>
<feature type="transmembrane region" description="Helical" evidence="7">
    <location>
        <begin position="59"/>
        <end position="79"/>
    </location>
</feature>
<feature type="transmembrane region" description="Helical" evidence="7">
    <location>
        <begin position="174"/>
        <end position="191"/>
    </location>
</feature>
<organism evidence="9 10">
    <name type="scientific">Cyclobacterium jeungdonense</name>
    <dbReference type="NCBI Taxonomy" id="708087"/>
    <lineage>
        <taxon>Bacteria</taxon>
        <taxon>Pseudomonadati</taxon>
        <taxon>Bacteroidota</taxon>
        <taxon>Cytophagia</taxon>
        <taxon>Cytophagales</taxon>
        <taxon>Cyclobacteriaceae</taxon>
        <taxon>Cyclobacterium</taxon>
    </lineage>
</organism>
<comment type="subcellular location">
    <subcellularLocation>
        <location evidence="6">Cell membrane</location>
        <topology evidence="6">Multi-pass membrane protein</topology>
    </subcellularLocation>
    <subcellularLocation>
        <location evidence="1">Membrane</location>
        <topology evidence="1">Multi-pass membrane protein</topology>
    </subcellularLocation>
</comment>
<dbReference type="Gene3D" id="1.20.120.80">
    <property type="entry name" value="Cytochrome c oxidase, subunit III, four-helix bundle"/>
    <property type="match status" value="1"/>
</dbReference>
<evidence type="ECO:0000256" key="2">
    <source>
        <dbReference type="ARBA" id="ARBA00010581"/>
    </source>
</evidence>
<dbReference type="PANTHER" id="PTHR11403">
    <property type="entry name" value="CYTOCHROME C OXIDASE SUBUNIT III"/>
    <property type="match status" value="1"/>
</dbReference>
<evidence type="ECO:0000313" key="10">
    <source>
        <dbReference type="Proteomes" id="UP001236663"/>
    </source>
</evidence>
<feature type="domain" description="Heme-copper oxidase subunit III family profile" evidence="8">
    <location>
        <begin position="1"/>
        <end position="193"/>
    </location>
</feature>
<feature type="transmembrane region" description="Helical" evidence="7">
    <location>
        <begin position="22"/>
        <end position="44"/>
    </location>
</feature>
<dbReference type="InterPro" id="IPR013833">
    <property type="entry name" value="Cyt_c_oxidase_su3_a-hlx"/>
</dbReference>
<keyword evidence="5 7" id="KW-0472">Membrane</keyword>
<keyword evidence="3 6" id="KW-0812">Transmembrane</keyword>
<dbReference type="Proteomes" id="UP001236663">
    <property type="component" value="Unassembled WGS sequence"/>
</dbReference>
<dbReference type="PROSITE" id="PS50253">
    <property type="entry name" value="COX3"/>
    <property type="match status" value="1"/>
</dbReference>
<evidence type="ECO:0000259" key="8">
    <source>
        <dbReference type="PROSITE" id="PS50253"/>
    </source>
</evidence>
<dbReference type="RefSeq" id="WP_163384075.1">
    <property type="nucleotide sequence ID" value="NZ_JAUFQS010000004.1"/>
</dbReference>
<dbReference type="InterPro" id="IPR000298">
    <property type="entry name" value="Cyt_c_oxidase-like_su3"/>
</dbReference>
<gene>
    <name evidence="9" type="ORF">QWZ15_05060</name>
</gene>
<comment type="caution">
    <text evidence="9">The sequence shown here is derived from an EMBL/GenBank/DDBJ whole genome shotgun (WGS) entry which is preliminary data.</text>
</comment>
<name>A0ABT8C353_9BACT</name>
<reference evidence="10" key="1">
    <citation type="journal article" date="2019" name="Int. J. Syst. Evol. Microbiol.">
        <title>The Global Catalogue of Microorganisms (GCM) 10K type strain sequencing project: providing services to taxonomists for standard genome sequencing and annotation.</title>
        <authorList>
            <consortium name="The Broad Institute Genomics Platform"/>
            <consortium name="The Broad Institute Genome Sequencing Center for Infectious Disease"/>
            <person name="Wu L."/>
            <person name="Ma J."/>
        </authorList>
    </citation>
    <scope>NUCLEOTIDE SEQUENCE [LARGE SCALE GENOMIC DNA]</scope>
    <source>
        <strain evidence="10">CECT 7706</strain>
    </source>
</reference>
<dbReference type="InterPro" id="IPR035973">
    <property type="entry name" value="Cyt_c_oxidase_su3-like_sf"/>
</dbReference>
<dbReference type="SUPFAM" id="SSF81452">
    <property type="entry name" value="Cytochrome c oxidase subunit III-like"/>
    <property type="match status" value="1"/>
</dbReference>
<dbReference type="EMBL" id="JAUFQS010000004">
    <property type="protein sequence ID" value="MDN3687189.1"/>
    <property type="molecule type" value="Genomic_DNA"/>
</dbReference>
<evidence type="ECO:0000256" key="1">
    <source>
        <dbReference type="ARBA" id="ARBA00004141"/>
    </source>
</evidence>
<dbReference type="PANTHER" id="PTHR11403:SF10">
    <property type="entry name" value="CYTOCHROME C OXIDASE"/>
    <property type="match status" value="1"/>
</dbReference>
<evidence type="ECO:0000256" key="4">
    <source>
        <dbReference type="ARBA" id="ARBA00022989"/>
    </source>
</evidence>
<comment type="similarity">
    <text evidence="2 6">Belongs to the cytochrome c oxidase subunit 3 family.</text>
</comment>
<evidence type="ECO:0000256" key="3">
    <source>
        <dbReference type="ARBA" id="ARBA00022692"/>
    </source>
</evidence>
<sequence length="193" mass="22053">MEERLAFVEGAEQPLSMHPKKFALWLFIVSVVMVFAGMTSAYIVRQSEGNWLEFDLPNVFWYTSGIIVLSSLSIHWSYLAAKKDDFNSLKLGLLITALLGISFLIGQWYSWEALVGQDVYFVGNPAGSFMYVFTGLHAFHLISGVIFLIIVLISSLRNKIHSQNLAQLEMCVTYWHFLGGLWLYLFMFLLLNH</sequence>
<evidence type="ECO:0000256" key="7">
    <source>
        <dbReference type="SAM" id="Phobius"/>
    </source>
</evidence>
<feature type="transmembrane region" description="Helical" evidence="7">
    <location>
        <begin position="91"/>
        <end position="109"/>
    </location>
</feature>
<dbReference type="InterPro" id="IPR024791">
    <property type="entry name" value="Cyt_c/ubiquinol_Oxase_su3"/>
</dbReference>